<comment type="caution">
    <text evidence="1">The sequence shown here is derived from an EMBL/GenBank/DDBJ whole genome shotgun (WGS) entry which is preliminary data.</text>
</comment>
<keyword evidence="2" id="KW-1185">Reference proteome</keyword>
<dbReference type="Proteomes" id="UP000814140">
    <property type="component" value="Unassembled WGS sequence"/>
</dbReference>
<evidence type="ECO:0000313" key="2">
    <source>
        <dbReference type="Proteomes" id="UP000814140"/>
    </source>
</evidence>
<name>A0ACB8T8T5_9AGAM</name>
<accession>A0ACB8T8T5</accession>
<protein>
    <submittedName>
        <fullName evidence="1">Uncharacterized protein</fullName>
    </submittedName>
</protein>
<organism evidence="1 2">
    <name type="scientific">Artomyces pyxidatus</name>
    <dbReference type="NCBI Taxonomy" id="48021"/>
    <lineage>
        <taxon>Eukaryota</taxon>
        <taxon>Fungi</taxon>
        <taxon>Dikarya</taxon>
        <taxon>Basidiomycota</taxon>
        <taxon>Agaricomycotina</taxon>
        <taxon>Agaricomycetes</taxon>
        <taxon>Russulales</taxon>
        <taxon>Auriscalpiaceae</taxon>
        <taxon>Artomyces</taxon>
    </lineage>
</organism>
<dbReference type="EMBL" id="MU277196">
    <property type="protein sequence ID" value="KAI0065218.1"/>
    <property type="molecule type" value="Genomic_DNA"/>
</dbReference>
<gene>
    <name evidence="1" type="ORF">BV25DRAFT_1913835</name>
</gene>
<reference evidence="1" key="1">
    <citation type="submission" date="2021-03" db="EMBL/GenBank/DDBJ databases">
        <authorList>
            <consortium name="DOE Joint Genome Institute"/>
            <person name="Ahrendt S."/>
            <person name="Looney B.P."/>
            <person name="Miyauchi S."/>
            <person name="Morin E."/>
            <person name="Drula E."/>
            <person name="Courty P.E."/>
            <person name="Chicoki N."/>
            <person name="Fauchery L."/>
            <person name="Kohler A."/>
            <person name="Kuo A."/>
            <person name="Labutti K."/>
            <person name="Pangilinan J."/>
            <person name="Lipzen A."/>
            <person name="Riley R."/>
            <person name="Andreopoulos W."/>
            <person name="He G."/>
            <person name="Johnson J."/>
            <person name="Barry K.W."/>
            <person name="Grigoriev I.V."/>
            <person name="Nagy L."/>
            <person name="Hibbett D."/>
            <person name="Henrissat B."/>
            <person name="Matheny P.B."/>
            <person name="Labbe J."/>
            <person name="Martin F."/>
        </authorList>
    </citation>
    <scope>NUCLEOTIDE SEQUENCE</scope>
    <source>
        <strain evidence="1">HHB10654</strain>
    </source>
</reference>
<sequence>MSSLSRAVIVNPTVSSTRPVNISDHEPSRMLHRSRRQTRSRRDLTFEQVLGMQSSDITSVTRRMLCDDPPSKENTVASALIASGPTVPLPYPKSREAQRRVLQPLRVVGGDVVRVTPPKTVPYSRAASDPLAHNLHIPAMRPPSPSCSPGHPGHFVGFSSTGPHGLSSYRAIEPAQGVTADKRTSMQTLAKLDGAELPTLSTPTVIIEPTPTPIFDAMRLYPTPPPSGRGVDDQAFESLQVFPVGEFTMSESESFSSLHRPSELLQEETILEIKFRGYTMNASTASPLSFMVRQAEEMHIGLAMPPPRIEVMKEVTTHAIKLERVPTVMCSYSAVVEHTRNAVDLRRRATDSRVRPRPRLGAINESSSASTVVPATPGATLRNNAHLLKPVPQYSGHARSASVCRRKPVPEYNPLRPQSALGISQVGGGLDDALKPCVGTTVWAEDSKPKLKSSKSLLGRLGRKSHKPSVNNLSGHRPHIATPDPVVTNKANNTTLRPRLATDADLPRLRSVRNLLRKLL</sequence>
<reference evidence="1" key="2">
    <citation type="journal article" date="2022" name="New Phytol.">
        <title>Evolutionary transition to the ectomycorrhizal habit in the genomes of a hyperdiverse lineage of mushroom-forming fungi.</title>
        <authorList>
            <person name="Looney B."/>
            <person name="Miyauchi S."/>
            <person name="Morin E."/>
            <person name="Drula E."/>
            <person name="Courty P.E."/>
            <person name="Kohler A."/>
            <person name="Kuo A."/>
            <person name="LaButti K."/>
            <person name="Pangilinan J."/>
            <person name="Lipzen A."/>
            <person name="Riley R."/>
            <person name="Andreopoulos W."/>
            <person name="He G."/>
            <person name="Johnson J."/>
            <person name="Nolan M."/>
            <person name="Tritt A."/>
            <person name="Barry K.W."/>
            <person name="Grigoriev I.V."/>
            <person name="Nagy L.G."/>
            <person name="Hibbett D."/>
            <person name="Henrissat B."/>
            <person name="Matheny P.B."/>
            <person name="Labbe J."/>
            <person name="Martin F.M."/>
        </authorList>
    </citation>
    <scope>NUCLEOTIDE SEQUENCE</scope>
    <source>
        <strain evidence="1">HHB10654</strain>
    </source>
</reference>
<evidence type="ECO:0000313" key="1">
    <source>
        <dbReference type="EMBL" id="KAI0065218.1"/>
    </source>
</evidence>
<proteinExistence type="predicted"/>